<keyword evidence="1" id="KW-1133">Transmembrane helix</keyword>
<name>A0A917R4K5_9ACTN</name>
<keyword evidence="3" id="KW-1185">Reference proteome</keyword>
<proteinExistence type="predicted"/>
<keyword evidence="1" id="KW-0472">Membrane</keyword>
<feature type="transmembrane region" description="Helical" evidence="1">
    <location>
        <begin position="38"/>
        <end position="60"/>
    </location>
</feature>
<accession>A0A917R4K5</accession>
<comment type="caution">
    <text evidence="2">The sequence shown here is derived from an EMBL/GenBank/DDBJ whole genome shotgun (WGS) entry which is preliminary data.</text>
</comment>
<keyword evidence="1" id="KW-0812">Transmembrane</keyword>
<evidence type="ECO:0000313" key="2">
    <source>
        <dbReference type="EMBL" id="GGK90360.1"/>
    </source>
</evidence>
<dbReference type="EMBL" id="BMPQ01000018">
    <property type="protein sequence ID" value="GGK90360.1"/>
    <property type="molecule type" value="Genomic_DNA"/>
</dbReference>
<feature type="transmembrane region" description="Helical" evidence="1">
    <location>
        <begin position="6"/>
        <end position="26"/>
    </location>
</feature>
<dbReference type="RefSeq" id="WP_189324880.1">
    <property type="nucleotide sequence ID" value="NZ_BMPQ01000018.1"/>
</dbReference>
<dbReference type="Proteomes" id="UP000637788">
    <property type="component" value="Unassembled WGS sequence"/>
</dbReference>
<protein>
    <submittedName>
        <fullName evidence="2">Uncharacterized protein</fullName>
    </submittedName>
</protein>
<evidence type="ECO:0000313" key="3">
    <source>
        <dbReference type="Proteomes" id="UP000637788"/>
    </source>
</evidence>
<reference evidence="2" key="2">
    <citation type="submission" date="2020-09" db="EMBL/GenBank/DDBJ databases">
        <authorList>
            <person name="Sun Q."/>
            <person name="Ohkuma M."/>
        </authorList>
    </citation>
    <scope>NUCLEOTIDE SEQUENCE</scope>
    <source>
        <strain evidence="2">JCM 3035</strain>
    </source>
</reference>
<sequence length="65" mass="6663">MENGPAVFAGSVFALFGAGLLVWTAARLRHREPVADGMGQAASAMAASLAGTAALLLAVWCFTRI</sequence>
<reference evidence="2" key="1">
    <citation type="journal article" date="2014" name="Int. J. Syst. Evol. Microbiol.">
        <title>Complete genome sequence of Corynebacterium casei LMG S-19264T (=DSM 44701T), isolated from a smear-ripened cheese.</title>
        <authorList>
            <consortium name="US DOE Joint Genome Institute (JGI-PGF)"/>
            <person name="Walter F."/>
            <person name="Albersmeier A."/>
            <person name="Kalinowski J."/>
            <person name="Ruckert C."/>
        </authorList>
    </citation>
    <scope>NUCLEOTIDE SEQUENCE</scope>
    <source>
        <strain evidence="2">JCM 3035</strain>
    </source>
</reference>
<evidence type="ECO:0000256" key="1">
    <source>
        <dbReference type="SAM" id="Phobius"/>
    </source>
</evidence>
<organism evidence="2 3">
    <name type="scientific">Streptomyces flaveus</name>
    <dbReference type="NCBI Taxonomy" id="66370"/>
    <lineage>
        <taxon>Bacteria</taxon>
        <taxon>Bacillati</taxon>
        <taxon>Actinomycetota</taxon>
        <taxon>Actinomycetes</taxon>
        <taxon>Kitasatosporales</taxon>
        <taxon>Streptomycetaceae</taxon>
        <taxon>Streptomyces</taxon>
        <taxon>Streptomyces aurantiacus group</taxon>
    </lineage>
</organism>
<dbReference type="AlphaFoldDB" id="A0A917R4K5"/>
<gene>
    <name evidence="2" type="ORF">GCM10010094_59270</name>
</gene>